<dbReference type="GO" id="GO:0031177">
    <property type="term" value="F:phosphopantetheine binding"/>
    <property type="evidence" value="ECO:0007669"/>
    <property type="project" value="InterPro"/>
</dbReference>
<dbReference type="EMBL" id="VIRM01000010">
    <property type="protein sequence ID" value="TQS21632.1"/>
    <property type="molecule type" value="Genomic_DNA"/>
</dbReference>
<dbReference type="SMART" id="SM00823">
    <property type="entry name" value="PKS_PP"/>
    <property type="match status" value="1"/>
</dbReference>
<name>A0A544YYR3_9ACTN</name>
<dbReference type="InterPro" id="IPR009081">
    <property type="entry name" value="PP-bd_ACP"/>
</dbReference>
<feature type="domain" description="Carrier" evidence="3">
    <location>
        <begin position="2"/>
        <end position="77"/>
    </location>
</feature>
<keyword evidence="2" id="KW-0597">Phosphoprotein</keyword>
<reference evidence="4 5" key="1">
    <citation type="submission" date="2019-07" db="EMBL/GenBank/DDBJ databases">
        <title>Microbispora hainanensis DSM 45428.</title>
        <authorList>
            <person name="Thawai C."/>
        </authorList>
    </citation>
    <scope>NUCLEOTIDE SEQUENCE [LARGE SCALE GENOMIC DNA]</scope>
    <source>
        <strain evidence="4 5">DSM 45428</strain>
    </source>
</reference>
<evidence type="ECO:0000259" key="3">
    <source>
        <dbReference type="PROSITE" id="PS50075"/>
    </source>
</evidence>
<evidence type="ECO:0000256" key="1">
    <source>
        <dbReference type="ARBA" id="ARBA00022450"/>
    </source>
</evidence>
<proteinExistence type="predicted"/>
<dbReference type="InterPro" id="IPR036736">
    <property type="entry name" value="ACP-like_sf"/>
</dbReference>
<dbReference type="PROSITE" id="PS50075">
    <property type="entry name" value="CARRIER"/>
    <property type="match status" value="1"/>
</dbReference>
<protein>
    <recommendedName>
        <fullName evidence="3">Carrier domain-containing protein</fullName>
    </recommendedName>
</protein>
<dbReference type="PROSITE" id="PS00012">
    <property type="entry name" value="PHOSPHOPANTETHEINE"/>
    <property type="match status" value="1"/>
</dbReference>
<accession>A0A544YYR3</accession>
<dbReference type="Pfam" id="PF00550">
    <property type="entry name" value="PP-binding"/>
    <property type="match status" value="1"/>
</dbReference>
<evidence type="ECO:0000313" key="4">
    <source>
        <dbReference type="EMBL" id="TQS21632.1"/>
    </source>
</evidence>
<evidence type="ECO:0000256" key="2">
    <source>
        <dbReference type="ARBA" id="ARBA00022553"/>
    </source>
</evidence>
<gene>
    <name evidence="4" type="ORF">FLX08_10520</name>
</gene>
<dbReference type="InterPro" id="IPR006162">
    <property type="entry name" value="Ppantetheine_attach_site"/>
</dbReference>
<keyword evidence="1" id="KW-0596">Phosphopantetheine</keyword>
<comment type="caution">
    <text evidence="4">The sequence shown here is derived from an EMBL/GenBank/DDBJ whole genome shotgun (WGS) entry which is preliminary data.</text>
</comment>
<evidence type="ECO:0000313" key="5">
    <source>
        <dbReference type="Proteomes" id="UP000316541"/>
    </source>
</evidence>
<organism evidence="4 5">
    <name type="scientific">Microbispora hainanensis</name>
    <dbReference type="NCBI Taxonomy" id="568844"/>
    <lineage>
        <taxon>Bacteria</taxon>
        <taxon>Bacillati</taxon>
        <taxon>Actinomycetota</taxon>
        <taxon>Actinomycetes</taxon>
        <taxon>Streptosporangiales</taxon>
        <taxon>Streptosporangiaceae</taxon>
        <taxon>Microbispora</taxon>
    </lineage>
</organism>
<dbReference type="Proteomes" id="UP000316541">
    <property type="component" value="Unassembled WGS sequence"/>
</dbReference>
<dbReference type="SUPFAM" id="SSF47336">
    <property type="entry name" value="ACP-like"/>
    <property type="match status" value="1"/>
</dbReference>
<dbReference type="RefSeq" id="WP_142618329.1">
    <property type="nucleotide sequence ID" value="NZ_VIRM01000010.1"/>
</dbReference>
<dbReference type="InterPro" id="IPR020806">
    <property type="entry name" value="PKS_PP-bd"/>
</dbReference>
<sequence length="79" mass="8394">MMSAQSPEAIIQAHWCDVLGVEEALPEDGFFELGGHSLLAIELLERIESELGIEIPADVLFVEGTLSAVLNAAGKAMAQ</sequence>
<dbReference type="AlphaFoldDB" id="A0A544YYR3"/>
<dbReference type="Gene3D" id="1.10.1200.10">
    <property type="entry name" value="ACP-like"/>
    <property type="match status" value="1"/>
</dbReference>